<comment type="caution">
    <text evidence="3">The sequence shown here is derived from an EMBL/GenBank/DDBJ whole genome shotgun (WGS) entry which is preliminary data.</text>
</comment>
<feature type="transmembrane region" description="Helical" evidence="2">
    <location>
        <begin position="35"/>
        <end position="53"/>
    </location>
</feature>
<feature type="compositionally biased region" description="Basic residues" evidence="1">
    <location>
        <begin position="1"/>
        <end position="10"/>
    </location>
</feature>
<organism evidence="3 4">
    <name type="scientific">Brachionus plicatilis</name>
    <name type="common">Marine rotifer</name>
    <name type="synonym">Brachionus muelleri</name>
    <dbReference type="NCBI Taxonomy" id="10195"/>
    <lineage>
        <taxon>Eukaryota</taxon>
        <taxon>Metazoa</taxon>
        <taxon>Spiralia</taxon>
        <taxon>Gnathifera</taxon>
        <taxon>Rotifera</taxon>
        <taxon>Eurotatoria</taxon>
        <taxon>Monogononta</taxon>
        <taxon>Pseudotrocha</taxon>
        <taxon>Ploima</taxon>
        <taxon>Brachionidae</taxon>
        <taxon>Brachionus</taxon>
    </lineage>
</organism>
<proteinExistence type="predicted"/>
<keyword evidence="4" id="KW-1185">Reference proteome</keyword>
<keyword evidence="2" id="KW-1133">Transmembrane helix</keyword>
<dbReference type="AlphaFoldDB" id="A0A3M7QR26"/>
<protein>
    <submittedName>
        <fullName evidence="3">Uncharacterized protein</fullName>
    </submittedName>
</protein>
<dbReference type="Proteomes" id="UP000276133">
    <property type="component" value="Unassembled WGS sequence"/>
</dbReference>
<feature type="region of interest" description="Disordered" evidence="1">
    <location>
        <begin position="1"/>
        <end position="21"/>
    </location>
</feature>
<name>A0A3M7QR26_BRAPC</name>
<evidence type="ECO:0000256" key="1">
    <source>
        <dbReference type="SAM" id="MobiDB-lite"/>
    </source>
</evidence>
<gene>
    <name evidence="3" type="ORF">BpHYR1_049156</name>
</gene>
<evidence type="ECO:0000313" key="3">
    <source>
        <dbReference type="EMBL" id="RNA13733.1"/>
    </source>
</evidence>
<evidence type="ECO:0000313" key="4">
    <source>
        <dbReference type="Proteomes" id="UP000276133"/>
    </source>
</evidence>
<keyword evidence="2" id="KW-0812">Transmembrane</keyword>
<reference evidence="3 4" key="1">
    <citation type="journal article" date="2018" name="Sci. Rep.">
        <title>Genomic signatures of local adaptation to the degree of environmental predictability in rotifers.</title>
        <authorList>
            <person name="Franch-Gras L."/>
            <person name="Hahn C."/>
            <person name="Garcia-Roger E.M."/>
            <person name="Carmona M.J."/>
            <person name="Serra M."/>
            <person name="Gomez A."/>
        </authorList>
    </citation>
    <scope>NUCLEOTIDE SEQUENCE [LARGE SCALE GENOMIC DNA]</scope>
    <source>
        <strain evidence="3">HYR1</strain>
    </source>
</reference>
<dbReference type="EMBL" id="REGN01005336">
    <property type="protein sequence ID" value="RNA13733.1"/>
    <property type="molecule type" value="Genomic_DNA"/>
</dbReference>
<feature type="compositionally biased region" description="Low complexity" evidence="1">
    <location>
        <begin position="11"/>
        <end position="21"/>
    </location>
</feature>
<evidence type="ECO:0000256" key="2">
    <source>
        <dbReference type="SAM" id="Phobius"/>
    </source>
</evidence>
<sequence>MGPVHHRSTHTTHTSTQTITQSTTTKTTCQMRVSAIYAAVAALVACVLALIQIDKGCLVVLDKLAKLFAAEFAFCAEPVEELLDKMDKLDTRDLVDFWDEVEPADRVIVSCVILGVLVLFFDQWFLNTLVLLVMGAFVLTGLVTKSLVKLLDELDEEEEVDEADDNEDTFVDVELFEYKFC</sequence>
<keyword evidence="2" id="KW-0472">Membrane</keyword>
<accession>A0A3M7QR26</accession>
<feature type="transmembrane region" description="Helical" evidence="2">
    <location>
        <begin position="124"/>
        <end position="143"/>
    </location>
</feature>